<dbReference type="GO" id="GO:0051539">
    <property type="term" value="F:4 iron, 4 sulfur cluster binding"/>
    <property type="evidence" value="ECO:0007669"/>
    <property type="project" value="UniProtKB-UniRule"/>
</dbReference>
<feature type="domain" description="DNA2/NAM7 helicase helicase" evidence="23">
    <location>
        <begin position="688"/>
        <end position="772"/>
    </location>
</feature>
<dbReference type="GO" id="GO:0005694">
    <property type="term" value="C:chromosome"/>
    <property type="evidence" value="ECO:0007669"/>
    <property type="project" value="UniProtKB-SubCell"/>
</dbReference>
<dbReference type="InterPro" id="IPR047187">
    <property type="entry name" value="SF1_C_Upf1"/>
</dbReference>
<dbReference type="GO" id="GO:0046872">
    <property type="term" value="F:metal ion binding"/>
    <property type="evidence" value="ECO:0007669"/>
    <property type="project" value="UniProtKB-UniRule"/>
</dbReference>
<dbReference type="PANTHER" id="PTHR10887:SF433">
    <property type="entry name" value="DNA REPLICATION ATP-DEPENDENT HELICASE_NUCLEASE DNA2"/>
    <property type="match status" value="1"/>
</dbReference>
<feature type="domain" description="DNA2/NAM7 helicase helicase" evidence="23">
    <location>
        <begin position="788"/>
        <end position="855"/>
    </location>
</feature>
<evidence type="ECO:0000256" key="17">
    <source>
        <dbReference type="ARBA" id="ARBA00023242"/>
    </source>
</evidence>
<accession>A0A1C7N5N9</accession>
<keyword evidence="5 20" id="KW-0540">Nuclease</keyword>
<comment type="caution">
    <text evidence="25">The sequence shown here is derived from an EMBL/GenBank/DDBJ whole genome shotgun (WGS) entry which is preliminary data.</text>
</comment>
<dbReference type="Proteomes" id="UP000093000">
    <property type="component" value="Unassembled WGS sequence"/>
</dbReference>
<dbReference type="GO" id="GO:0017108">
    <property type="term" value="F:5'-flap endonuclease activity"/>
    <property type="evidence" value="ECO:0007669"/>
    <property type="project" value="UniProtKB-UniRule"/>
</dbReference>
<dbReference type="InterPro" id="IPR045055">
    <property type="entry name" value="DNA2/NAM7-like"/>
</dbReference>
<dbReference type="InterPro" id="IPR026851">
    <property type="entry name" value="Dna2/JHS1_DEXXQ-box"/>
</dbReference>
<evidence type="ECO:0000313" key="25">
    <source>
        <dbReference type="EMBL" id="OBZ82664.1"/>
    </source>
</evidence>
<dbReference type="FunCoup" id="A0A1C7N5N9">
    <property type="interactions" value="450"/>
</dbReference>
<dbReference type="GO" id="GO:0016887">
    <property type="term" value="F:ATP hydrolysis activity"/>
    <property type="evidence" value="ECO:0007669"/>
    <property type="project" value="RHEA"/>
</dbReference>
<evidence type="ECO:0000256" key="20">
    <source>
        <dbReference type="RuleBase" id="RU367041"/>
    </source>
</evidence>
<dbReference type="GO" id="GO:0017116">
    <property type="term" value="F:single-stranded DNA helicase activity"/>
    <property type="evidence" value="ECO:0007669"/>
    <property type="project" value="UniProtKB-UniRule"/>
</dbReference>
<dbReference type="Pfam" id="PF01930">
    <property type="entry name" value="Cas_Cas4"/>
    <property type="match status" value="1"/>
</dbReference>
<evidence type="ECO:0000259" key="23">
    <source>
        <dbReference type="Pfam" id="PF13086"/>
    </source>
</evidence>
<keyword evidence="9 20" id="KW-0227">DNA damage</keyword>
<dbReference type="GO" id="GO:0071932">
    <property type="term" value="P:replication fork reversal"/>
    <property type="evidence" value="ECO:0007669"/>
    <property type="project" value="TreeGrafter"/>
</dbReference>
<dbReference type="GO" id="GO:0005524">
    <property type="term" value="F:ATP binding"/>
    <property type="evidence" value="ECO:0007669"/>
    <property type="project" value="UniProtKB-UniRule"/>
</dbReference>
<evidence type="ECO:0000259" key="22">
    <source>
        <dbReference type="Pfam" id="PF08696"/>
    </source>
</evidence>
<evidence type="ECO:0000256" key="8">
    <source>
        <dbReference type="ARBA" id="ARBA00022759"/>
    </source>
</evidence>
<dbReference type="SUPFAM" id="SSF52540">
    <property type="entry name" value="P-loop containing nucleoside triphosphate hydrolases"/>
    <property type="match status" value="1"/>
</dbReference>
<comment type="subcellular location">
    <subcellularLocation>
        <location evidence="20">Nucleus</location>
    </subcellularLocation>
    <subcellularLocation>
        <location evidence="20">Chromosome</location>
    </subcellularLocation>
</comment>
<evidence type="ECO:0000256" key="13">
    <source>
        <dbReference type="ARBA" id="ARBA00023004"/>
    </source>
</evidence>
<keyword evidence="15 20" id="KW-0238">DNA-binding</keyword>
<evidence type="ECO:0000256" key="3">
    <source>
        <dbReference type="ARBA" id="ARBA00022485"/>
    </source>
</evidence>
<sequence length="1154" mass="130470">MSSIRMEASTATTEQLEVQINKRIKTDHQSTQSDDDLFDDDLDIQEIDLSAIMASRKPANQNLSVSFEHAPVEGLGDLLNTTESSPKPPINSQSKRKKFTRYLVANVRYSAYEIRESQFTEKVLTLVQEEANCAVTARLRQEWEHTTVAIGDVVHVPYTDTMENDIVIDNHQNFIVVHPDKLISCTAVADSFACIRKSVLQMKIRGASEYSEALVHGNIIHAVLQEALITRDFSLKSIRKNISNTIKNSVEALYAIDQDEQTASTILTTYADSIHQFGMLYVNDHPKPNAKVSKDMGANVEKELGCTSVAICKILDIEEHLWSPTFGLKGMIDASVQLKLSPSNKVLTIPFELKTGKTSRFLTNRAQTLLYTLLMSDRYDIDVRAGVLYYSKTNSLYLVSALQNDLQSLVMARNHLAVAERKSSIPPMIKDMHTCQYCYLNHACTIYHKSIELGTSKTSELHDLFDKMTGHLNDSTTEFVRHWWNLLDQEETDIDYVRKDIWSQPAEIREMMGQCLSNMKLDVNASQIDSQASRWRYCFVRTPQQPLVCNISVGDPVVVSSMEGHINLAMGFVTKISLSDIHLTLNEPLRIPPQMDLGFDAEHNQNFYSFVGVQDNLAEFYNRSKVLYRIDKDEMSTGMSLLRNNLIMLVARTNKDDCSGERLRELIIGMKKPEFSTAAPHISATSKMNPDQRNALRRVLQAKDYSLILGMPGTGKTTTTAEIISYLVQMNKSVLVSAYTHTALDNVLVKVREQGVDVLRLGNIDKVMPSMRDCVPSVNSTITSVHEMQEYYKSKRVVGVTCLGIGDIMLQKRQFDYCIIDEASQITLPTCIGPLRYADRFVLVGDLYQLPPIIRNKEAKDGGLDKSLFATLAEARPESICYLEHQYRMCKEIMDVSNLLIYDGKLKCGSHAVAQKQLSLPNIKTGLQEMHQSTSCAGLSSCWLKSVVDPNRKVIFVDTDKLQVKESRPFGSYVQNDTEATLIEHTAEALLNCGLKQDQLAIISVYRSQLRLISQLLKKRPKIEIATIDKYQGRDKECVILSLVRSNTQGNTGDLLRDWRRLNVAITRAKSKLILFGSLSTLKSSALYSHLIDMFEQKEWIYHLAFGSETMHLVEEEENERQIPKDKKTHKTFSPTTKILKENQILKELHQFAS</sequence>
<dbReference type="AlphaFoldDB" id="A0A1C7N5N9"/>
<evidence type="ECO:0000256" key="10">
    <source>
        <dbReference type="ARBA" id="ARBA00022801"/>
    </source>
</evidence>
<evidence type="ECO:0000256" key="19">
    <source>
        <dbReference type="ARBA" id="ARBA00047995"/>
    </source>
</evidence>
<dbReference type="InterPro" id="IPR027417">
    <property type="entry name" value="P-loop_NTPase"/>
</dbReference>
<dbReference type="CDD" id="cd18041">
    <property type="entry name" value="DEXXQc_DNA2"/>
    <property type="match status" value="1"/>
</dbReference>
<feature type="domain" description="DUF83" evidence="21">
    <location>
        <begin position="348"/>
        <end position="445"/>
    </location>
</feature>
<dbReference type="PANTHER" id="PTHR10887">
    <property type="entry name" value="DNA2/NAM7 HELICASE FAMILY"/>
    <property type="match status" value="1"/>
</dbReference>
<dbReference type="STRING" id="101091.A0A1C7N5N9"/>
<keyword evidence="11 20" id="KW-0347">Helicase</keyword>
<keyword evidence="26" id="KW-1185">Reference proteome</keyword>
<evidence type="ECO:0000256" key="2">
    <source>
        <dbReference type="ARBA" id="ARBA00007913"/>
    </source>
</evidence>
<dbReference type="GO" id="GO:0005737">
    <property type="term" value="C:cytoplasm"/>
    <property type="evidence" value="ECO:0007669"/>
    <property type="project" value="TreeGrafter"/>
</dbReference>
<evidence type="ECO:0000256" key="12">
    <source>
        <dbReference type="ARBA" id="ARBA00022840"/>
    </source>
</evidence>
<dbReference type="FunFam" id="3.40.50.300:FF:000789">
    <property type="entry name" value="DNA replication ATP-dependent helicase/nuclease DNA2"/>
    <property type="match status" value="1"/>
</dbReference>
<comment type="similarity">
    <text evidence="2 20">Belongs to the DNA2/NAM7 helicase family.</text>
</comment>
<dbReference type="Pfam" id="PF13087">
    <property type="entry name" value="AAA_12"/>
    <property type="match status" value="1"/>
</dbReference>
<evidence type="ECO:0000259" key="24">
    <source>
        <dbReference type="Pfam" id="PF13087"/>
    </source>
</evidence>
<evidence type="ECO:0000259" key="21">
    <source>
        <dbReference type="Pfam" id="PF01930"/>
    </source>
</evidence>
<feature type="domain" description="DNA2/NAM7 helicase-like C-terminal" evidence="24">
    <location>
        <begin position="864"/>
        <end position="1078"/>
    </location>
</feature>
<evidence type="ECO:0000256" key="14">
    <source>
        <dbReference type="ARBA" id="ARBA00023014"/>
    </source>
</evidence>
<dbReference type="Gene3D" id="3.90.320.10">
    <property type="match status" value="1"/>
</dbReference>
<keyword evidence="18 20" id="KW-0511">Multifunctional enzyme</keyword>
<dbReference type="Gene3D" id="3.40.50.300">
    <property type="entry name" value="P-loop containing nucleotide triphosphate hydrolases"/>
    <property type="match status" value="2"/>
</dbReference>
<evidence type="ECO:0000256" key="6">
    <source>
        <dbReference type="ARBA" id="ARBA00022723"/>
    </source>
</evidence>
<dbReference type="InterPro" id="IPR014808">
    <property type="entry name" value="DNA_replication_fac_Dna2_N"/>
</dbReference>
<evidence type="ECO:0000256" key="7">
    <source>
        <dbReference type="ARBA" id="ARBA00022741"/>
    </source>
</evidence>
<keyword evidence="17 20" id="KW-0539">Nucleus</keyword>
<dbReference type="EC" id="3.6.4.12" evidence="20"/>
<evidence type="ECO:0000313" key="26">
    <source>
        <dbReference type="Proteomes" id="UP000093000"/>
    </source>
</evidence>
<gene>
    <name evidence="25" type="primary">dna2</name>
    <name evidence="25" type="ORF">A0J61_09286</name>
</gene>
<keyword evidence="14 20" id="KW-0411">Iron-sulfur</keyword>
<keyword evidence="6 20" id="KW-0479">Metal-binding</keyword>
<evidence type="ECO:0000256" key="11">
    <source>
        <dbReference type="ARBA" id="ARBA00022806"/>
    </source>
</evidence>
<keyword evidence="4 20" id="KW-0235">DNA replication</keyword>
<comment type="catalytic activity">
    <reaction evidence="19 20">
        <text>ATP + H2O = ADP + phosphate + H(+)</text>
        <dbReference type="Rhea" id="RHEA:13065"/>
        <dbReference type="ChEBI" id="CHEBI:15377"/>
        <dbReference type="ChEBI" id="CHEBI:15378"/>
        <dbReference type="ChEBI" id="CHEBI:30616"/>
        <dbReference type="ChEBI" id="CHEBI:43474"/>
        <dbReference type="ChEBI" id="CHEBI:456216"/>
        <dbReference type="EC" id="3.6.4.12"/>
    </reaction>
</comment>
<keyword evidence="7 20" id="KW-0547">Nucleotide-binding</keyword>
<dbReference type="EMBL" id="LUGH01000816">
    <property type="protein sequence ID" value="OBZ82664.1"/>
    <property type="molecule type" value="Genomic_DNA"/>
</dbReference>
<keyword evidence="20" id="KW-0158">Chromosome</keyword>
<keyword evidence="3 20" id="KW-0004">4Fe-4S</keyword>
<comment type="cofactor">
    <cofactor evidence="1">
        <name>[4Fe-4S] cluster</name>
        <dbReference type="ChEBI" id="CHEBI:49883"/>
    </cofactor>
</comment>
<name>A0A1C7N5N9_9FUNG</name>
<protein>
    <recommendedName>
        <fullName evidence="20">DNA replication ATP-dependent helicase/nuclease</fullName>
        <ecNumber evidence="20">3.1.-.-</ecNumber>
        <ecNumber evidence="20">3.6.4.12</ecNumber>
    </recommendedName>
</protein>
<dbReference type="InterPro" id="IPR041679">
    <property type="entry name" value="DNA2/NAM7-like_C"/>
</dbReference>
<proteinExistence type="inferred from homology"/>
<dbReference type="CDD" id="cd22318">
    <property type="entry name" value="DNA2_N-like"/>
    <property type="match status" value="1"/>
</dbReference>
<dbReference type="FunFam" id="3.40.50.300:FF:001170">
    <property type="entry name" value="DNA replication helicase Dna2"/>
    <property type="match status" value="1"/>
</dbReference>
<evidence type="ECO:0000256" key="18">
    <source>
        <dbReference type="ARBA" id="ARBA00023268"/>
    </source>
</evidence>
<evidence type="ECO:0000256" key="15">
    <source>
        <dbReference type="ARBA" id="ARBA00023125"/>
    </source>
</evidence>
<keyword evidence="10 20" id="KW-0378">Hydrolase</keyword>
<feature type="domain" description="DNA replication factor Dna2 N-terminal" evidence="22">
    <location>
        <begin position="134"/>
        <end position="337"/>
    </location>
</feature>
<dbReference type="InterPro" id="IPR022765">
    <property type="entry name" value="Dna2/Cas4_DUF83"/>
</dbReference>
<keyword evidence="8" id="KW-0255">Endonuclease</keyword>
<evidence type="ECO:0000256" key="4">
    <source>
        <dbReference type="ARBA" id="ARBA00022705"/>
    </source>
</evidence>
<dbReference type="GO" id="GO:0003677">
    <property type="term" value="F:DNA binding"/>
    <property type="evidence" value="ECO:0007669"/>
    <property type="project" value="UniProtKB-UniRule"/>
</dbReference>
<evidence type="ECO:0000256" key="1">
    <source>
        <dbReference type="ARBA" id="ARBA00001966"/>
    </source>
</evidence>
<dbReference type="CDD" id="cd18808">
    <property type="entry name" value="SF1_C_Upf1"/>
    <property type="match status" value="1"/>
</dbReference>
<organism evidence="25 26">
    <name type="scientific">Choanephora cucurbitarum</name>
    <dbReference type="NCBI Taxonomy" id="101091"/>
    <lineage>
        <taxon>Eukaryota</taxon>
        <taxon>Fungi</taxon>
        <taxon>Fungi incertae sedis</taxon>
        <taxon>Mucoromycota</taxon>
        <taxon>Mucoromycotina</taxon>
        <taxon>Mucoromycetes</taxon>
        <taxon>Mucorales</taxon>
        <taxon>Mucorineae</taxon>
        <taxon>Choanephoraceae</taxon>
        <taxon>Choanephoroideae</taxon>
        <taxon>Choanephora</taxon>
    </lineage>
</organism>
<dbReference type="EC" id="3.1.-.-" evidence="20"/>
<dbReference type="GO" id="GO:0033567">
    <property type="term" value="P:DNA replication, Okazaki fragment processing"/>
    <property type="evidence" value="ECO:0007669"/>
    <property type="project" value="UniProtKB-UniRule"/>
</dbReference>
<dbReference type="InParanoid" id="A0A1C7N5N9"/>
<dbReference type="Pfam" id="PF13086">
    <property type="entry name" value="AAA_11"/>
    <property type="match status" value="2"/>
</dbReference>
<dbReference type="InterPro" id="IPR011604">
    <property type="entry name" value="PDDEXK-like_dom_sf"/>
</dbReference>
<keyword evidence="13 20" id="KW-0408">Iron</keyword>
<keyword evidence="16 20" id="KW-0234">DNA repair</keyword>
<comment type="function">
    <text evidence="20">Key enzyme involved in DNA replication and DNA repair. Involved in Okazaki fragments processing by cleaving long flaps that escape FEN1: flaps that are longer than 27 nucleotides are coated by replication protein A complex (RPA), leading to recruit DNA2 which cleaves the flap until it is too short to bind RPA and becomes a substrate for FEN1. Also involved in 5'-end resection of DNA during double-strand break (DSB) repair by mediating the cleavage of 5'-ssDNA.</text>
</comment>
<evidence type="ECO:0000256" key="9">
    <source>
        <dbReference type="ARBA" id="ARBA00022763"/>
    </source>
</evidence>
<dbReference type="OrthoDB" id="6513042at2759"/>
<dbReference type="InterPro" id="IPR041677">
    <property type="entry name" value="DNA2/NAM7_AAA_11"/>
</dbReference>
<evidence type="ECO:0000256" key="5">
    <source>
        <dbReference type="ARBA" id="ARBA00022722"/>
    </source>
</evidence>
<dbReference type="Pfam" id="PF08696">
    <property type="entry name" value="Dna2"/>
    <property type="match status" value="1"/>
</dbReference>
<dbReference type="GO" id="GO:0006281">
    <property type="term" value="P:DNA repair"/>
    <property type="evidence" value="ECO:0007669"/>
    <property type="project" value="UniProtKB-KW"/>
</dbReference>
<keyword evidence="12 20" id="KW-0067">ATP-binding</keyword>
<dbReference type="GO" id="GO:0005634">
    <property type="term" value="C:nucleus"/>
    <property type="evidence" value="ECO:0007669"/>
    <property type="project" value="UniProtKB-SubCell"/>
</dbReference>
<evidence type="ECO:0000256" key="16">
    <source>
        <dbReference type="ARBA" id="ARBA00023204"/>
    </source>
</evidence>
<reference evidence="25 26" key="1">
    <citation type="submission" date="2016-03" db="EMBL/GenBank/DDBJ databases">
        <title>Choanephora cucurbitarum.</title>
        <authorList>
            <person name="Min B."/>
            <person name="Park H."/>
            <person name="Park J.-H."/>
            <person name="Shin H.-D."/>
            <person name="Choi I.-G."/>
        </authorList>
    </citation>
    <scope>NUCLEOTIDE SEQUENCE [LARGE SCALE GENOMIC DNA]</scope>
    <source>
        <strain evidence="25 26">KUS-F28377</strain>
    </source>
</reference>